<dbReference type="InterPro" id="IPR003593">
    <property type="entry name" value="AAA+_ATPase"/>
</dbReference>
<evidence type="ECO:0000256" key="7">
    <source>
        <dbReference type="SAM" id="MobiDB-lite"/>
    </source>
</evidence>
<keyword evidence="2 8" id="KW-0812">Transmembrane</keyword>
<dbReference type="PROSITE" id="PS50893">
    <property type="entry name" value="ABC_TRANSPORTER_2"/>
    <property type="match status" value="1"/>
</dbReference>
<dbReference type="InterPro" id="IPR003439">
    <property type="entry name" value="ABC_transporter-like_ATP-bd"/>
</dbReference>
<evidence type="ECO:0000256" key="4">
    <source>
        <dbReference type="ARBA" id="ARBA00022840"/>
    </source>
</evidence>
<feature type="transmembrane region" description="Helical" evidence="8">
    <location>
        <begin position="90"/>
        <end position="113"/>
    </location>
</feature>
<dbReference type="InterPro" id="IPR039421">
    <property type="entry name" value="Type_1_exporter"/>
</dbReference>
<keyword evidence="12" id="KW-1185">Reference proteome</keyword>
<dbReference type="SUPFAM" id="SSF90123">
    <property type="entry name" value="ABC transporter transmembrane region"/>
    <property type="match status" value="1"/>
</dbReference>
<dbReference type="Proteomes" id="UP000276417">
    <property type="component" value="Chromosome 1"/>
</dbReference>
<dbReference type="OrthoDB" id="9770415at2"/>
<organism evidence="11 12">
    <name type="scientific">Deinococcus psychrotolerans</name>
    <dbReference type="NCBI Taxonomy" id="2489213"/>
    <lineage>
        <taxon>Bacteria</taxon>
        <taxon>Thermotogati</taxon>
        <taxon>Deinococcota</taxon>
        <taxon>Deinococci</taxon>
        <taxon>Deinococcales</taxon>
        <taxon>Deinococcaceae</taxon>
        <taxon>Deinococcus</taxon>
    </lineage>
</organism>
<feature type="transmembrane region" description="Helical" evidence="8">
    <location>
        <begin position="193"/>
        <end position="212"/>
    </location>
</feature>
<name>A0A3G8YL28_9DEIO</name>
<evidence type="ECO:0000256" key="8">
    <source>
        <dbReference type="SAM" id="Phobius"/>
    </source>
</evidence>
<dbReference type="PANTHER" id="PTHR24221:SF423">
    <property type="entry name" value="ABC TRANSPORTER"/>
    <property type="match status" value="1"/>
</dbReference>
<evidence type="ECO:0000259" key="9">
    <source>
        <dbReference type="PROSITE" id="PS50893"/>
    </source>
</evidence>
<feature type="transmembrane region" description="Helical" evidence="8">
    <location>
        <begin position="168"/>
        <end position="187"/>
    </location>
</feature>
<evidence type="ECO:0000256" key="1">
    <source>
        <dbReference type="ARBA" id="ARBA00004651"/>
    </source>
</evidence>
<keyword evidence="4 11" id="KW-0067">ATP-binding</keyword>
<feature type="domain" description="ABC transporter" evidence="9">
    <location>
        <begin position="388"/>
        <end position="620"/>
    </location>
</feature>
<dbReference type="InterPro" id="IPR027417">
    <property type="entry name" value="P-loop_NTPase"/>
</dbReference>
<dbReference type="Pfam" id="PF00664">
    <property type="entry name" value="ABC_membrane"/>
    <property type="match status" value="1"/>
</dbReference>
<dbReference type="Gene3D" id="1.20.1560.10">
    <property type="entry name" value="ABC transporter type 1, transmembrane domain"/>
    <property type="match status" value="1"/>
</dbReference>
<dbReference type="PANTHER" id="PTHR24221">
    <property type="entry name" value="ATP-BINDING CASSETTE SUB-FAMILY B"/>
    <property type="match status" value="1"/>
</dbReference>
<dbReference type="RefSeq" id="WP_124871562.1">
    <property type="nucleotide sequence ID" value="NZ_CP034183.1"/>
</dbReference>
<evidence type="ECO:0000256" key="6">
    <source>
        <dbReference type="ARBA" id="ARBA00023136"/>
    </source>
</evidence>
<evidence type="ECO:0000256" key="3">
    <source>
        <dbReference type="ARBA" id="ARBA00022741"/>
    </source>
</evidence>
<protein>
    <submittedName>
        <fullName evidence="11">ABC transporter ATP-binding protein</fullName>
    </submittedName>
</protein>
<dbReference type="SMART" id="SM00382">
    <property type="entry name" value="AAA"/>
    <property type="match status" value="1"/>
</dbReference>
<feature type="transmembrane region" description="Helical" evidence="8">
    <location>
        <begin position="282"/>
        <end position="301"/>
    </location>
</feature>
<dbReference type="GO" id="GO:0016887">
    <property type="term" value="F:ATP hydrolysis activity"/>
    <property type="evidence" value="ECO:0007669"/>
    <property type="project" value="InterPro"/>
</dbReference>
<dbReference type="Gene3D" id="3.40.50.300">
    <property type="entry name" value="P-loop containing nucleotide triphosphate hydrolases"/>
    <property type="match status" value="1"/>
</dbReference>
<dbReference type="GO" id="GO:0140359">
    <property type="term" value="F:ABC-type transporter activity"/>
    <property type="evidence" value="ECO:0007669"/>
    <property type="project" value="InterPro"/>
</dbReference>
<keyword evidence="3" id="KW-0547">Nucleotide-binding</keyword>
<keyword evidence="6 8" id="KW-0472">Membrane</keyword>
<evidence type="ECO:0000259" key="10">
    <source>
        <dbReference type="PROSITE" id="PS50929"/>
    </source>
</evidence>
<proteinExistence type="predicted"/>
<reference evidence="11 12" key="1">
    <citation type="submission" date="2018-11" db="EMBL/GenBank/DDBJ databases">
        <title>Deinococcus shelandsis sp. nov., isolated from South Shetland Islands soil of Antarctica.</title>
        <authorList>
            <person name="Tian J."/>
        </authorList>
    </citation>
    <scope>NUCLEOTIDE SEQUENCE [LARGE SCALE GENOMIC DNA]</scope>
    <source>
        <strain evidence="11 12">S14-83T</strain>
    </source>
</reference>
<dbReference type="SUPFAM" id="SSF52540">
    <property type="entry name" value="P-loop containing nucleoside triphosphate hydrolases"/>
    <property type="match status" value="1"/>
</dbReference>
<dbReference type="InterPro" id="IPR011527">
    <property type="entry name" value="ABC1_TM_dom"/>
</dbReference>
<comment type="subcellular location">
    <subcellularLocation>
        <location evidence="1">Cell membrane</location>
        <topology evidence="1">Multi-pass membrane protein</topology>
    </subcellularLocation>
</comment>
<dbReference type="GO" id="GO:0005886">
    <property type="term" value="C:plasma membrane"/>
    <property type="evidence" value="ECO:0007669"/>
    <property type="project" value="UniProtKB-SubCell"/>
</dbReference>
<gene>
    <name evidence="11" type="ORF">EHF33_11525</name>
</gene>
<evidence type="ECO:0000313" key="12">
    <source>
        <dbReference type="Proteomes" id="UP000276417"/>
    </source>
</evidence>
<feature type="transmembrane region" description="Helical" evidence="8">
    <location>
        <begin position="38"/>
        <end position="61"/>
    </location>
</feature>
<evidence type="ECO:0000256" key="2">
    <source>
        <dbReference type="ARBA" id="ARBA00022692"/>
    </source>
</evidence>
<dbReference type="GO" id="GO:0005524">
    <property type="term" value="F:ATP binding"/>
    <property type="evidence" value="ECO:0007669"/>
    <property type="project" value="UniProtKB-KW"/>
</dbReference>
<evidence type="ECO:0000256" key="5">
    <source>
        <dbReference type="ARBA" id="ARBA00022989"/>
    </source>
</evidence>
<dbReference type="Pfam" id="PF00005">
    <property type="entry name" value="ABC_tran"/>
    <property type="match status" value="1"/>
</dbReference>
<dbReference type="EMBL" id="CP034183">
    <property type="protein sequence ID" value="AZI43294.1"/>
    <property type="molecule type" value="Genomic_DNA"/>
</dbReference>
<accession>A0A3G8YL28</accession>
<evidence type="ECO:0000313" key="11">
    <source>
        <dbReference type="EMBL" id="AZI43294.1"/>
    </source>
</evidence>
<feature type="compositionally biased region" description="Gly residues" evidence="7">
    <location>
        <begin position="622"/>
        <end position="631"/>
    </location>
</feature>
<dbReference type="PROSITE" id="PS50929">
    <property type="entry name" value="ABC_TM1F"/>
    <property type="match status" value="1"/>
</dbReference>
<dbReference type="AlphaFoldDB" id="A0A3G8YL28"/>
<feature type="transmembrane region" description="Helical" evidence="8">
    <location>
        <begin position="307"/>
        <end position="327"/>
    </location>
</feature>
<feature type="region of interest" description="Disordered" evidence="7">
    <location>
        <begin position="622"/>
        <end position="654"/>
    </location>
</feature>
<dbReference type="CDD" id="cd07346">
    <property type="entry name" value="ABC_6TM_exporters"/>
    <property type="match status" value="1"/>
</dbReference>
<dbReference type="InterPro" id="IPR036640">
    <property type="entry name" value="ABC1_TM_sf"/>
</dbReference>
<feature type="domain" description="ABC transmembrane type-1" evidence="10">
    <location>
        <begin position="53"/>
        <end position="336"/>
    </location>
</feature>
<keyword evidence="5 8" id="KW-1133">Transmembrane helix</keyword>
<dbReference type="KEGG" id="dph:EHF33_11525"/>
<sequence>MSAPASSKVASPTVVTSPTAAEVPTLKLMRRLFAYKPALFAFNVAAWTSFHTLPAIFSYFVSRIFAHLGEAQTLGSAGQAASVRQTAITAAWLAVAYFAAARFARFGVFYFAVRAWFKIWFTLDALLRRNLLAHLLLASGSRRLPDTPAEAVSRFRDDVDDVAANTEAWLDAGGFLLYSVIAITLMWRVDSTITLVICAPLLLVIIFVQRLTPQIRSYRRRMRQATARVTDFIGETFGAVSAVKLSARETQMVGHLSDLGETRKAAALRDVLLTELIKGVNINMINLGVGAVLLLGANLILKGQMTIGDFVLFFALLPRLTGSMGYFGDMIARHRRTGVSFERMQRLLQDAPMSEMVAHHPLYLDKENLEGGPPAVPPRREAAPFESLQVRHLSAVHDSGRGILDASFDLKRGEFVVITGRIGSGKSTLVRALLGLIPAGGEITWNGDVVSDPASFFVPPRSAYTAQLPQLFSDSLRDNVLMGAPDEDGSALAQALKLAVMQQDLSELPQGLSTQVGARGVKLSGGQLQRSAVARMLAQQADLLIFDDVSSALDAETERQLWAGLAGELPDATCLVVSHRRAALLRADRIIVLDEGRVVDQGQLGELLSRSGQMQALWSGEVGSGEVGSGEVGSAEVESAETDLDAQPGLAPNL</sequence>